<comment type="subcellular location">
    <subcellularLocation>
        <location evidence="1">Membrane</location>
        <topology evidence="1">Multi-pass membrane protein</topology>
    </subcellularLocation>
</comment>
<dbReference type="STRING" id="184922.A8BSX6"/>
<evidence type="ECO:0000256" key="7">
    <source>
        <dbReference type="SAM" id="Phobius"/>
    </source>
</evidence>
<feature type="compositionally biased region" description="Polar residues" evidence="6">
    <location>
        <begin position="353"/>
        <end position="380"/>
    </location>
</feature>
<evidence type="ECO:0000313" key="8">
    <source>
        <dbReference type="EMBL" id="KAE8305941.1"/>
    </source>
</evidence>
<feature type="transmembrane region" description="Helical" evidence="7">
    <location>
        <begin position="156"/>
        <end position="178"/>
    </location>
</feature>
<feature type="compositionally biased region" description="Polar residues" evidence="6">
    <location>
        <begin position="297"/>
        <end position="311"/>
    </location>
</feature>
<feature type="transmembrane region" description="Helical" evidence="7">
    <location>
        <begin position="677"/>
        <end position="696"/>
    </location>
</feature>
<evidence type="ECO:0000256" key="1">
    <source>
        <dbReference type="ARBA" id="ARBA00004141"/>
    </source>
</evidence>
<feature type="region of interest" description="Disordered" evidence="6">
    <location>
        <begin position="297"/>
        <end position="327"/>
    </location>
</feature>
<dbReference type="PANTHER" id="PTHR21355:SF0">
    <property type="entry name" value="G-PROTEIN COUPLED RECEPTOR-ASSOCIATED PROTEIN LMBRD2"/>
    <property type="match status" value="1"/>
</dbReference>
<name>A8BSX6_GIAIC</name>
<keyword evidence="9" id="KW-1185">Reference proteome</keyword>
<evidence type="ECO:0000256" key="5">
    <source>
        <dbReference type="ARBA" id="ARBA00023136"/>
    </source>
</evidence>
<evidence type="ECO:0000256" key="3">
    <source>
        <dbReference type="ARBA" id="ARBA00022692"/>
    </source>
</evidence>
<dbReference type="EMBL" id="AACB03000001">
    <property type="protein sequence ID" value="KAE8305941.1"/>
    <property type="molecule type" value="Genomic_DNA"/>
</dbReference>
<reference evidence="8 9" key="1">
    <citation type="journal article" date="2007" name="Science">
        <title>Genomic minimalism in the early diverging intestinal parasite Giardia lamblia.</title>
        <authorList>
            <person name="Morrison H.G."/>
            <person name="McArthur A.G."/>
            <person name="Gillin F.D."/>
            <person name="Aley S.B."/>
            <person name="Adam R.D."/>
            <person name="Olsen G.J."/>
            <person name="Best A.A."/>
            <person name="Cande W.Z."/>
            <person name="Chen F."/>
            <person name="Cipriano M.J."/>
            <person name="Davids B.J."/>
            <person name="Dawson S.C."/>
            <person name="Elmendorf H.G."/>
            <person name="Hehl A.B."/>
            <person name="Holder M.E."/>
            <person name="Huse S.M."/>
            <person name="Kim U.U."/>
            <person name="Lasek-Nesselquist E."/>
            <person name="Manning G."/>
            <person name="Nigam A."/>
            <person name="Nixon J.E."/>
            <person name="Palm D."/>
            <person name="Passamaneck N.E."/>
            <person name="Prabhu A."/>
            <person name="Reich C.I."/>
            <person name="Reiner D.S."/>
            <person name="Samuelson J."/>
            <person name="Svard S.G."/>
            <person name="Sogin M.L."/>
        </authorList>
    </citation>
    <scope>NUCLEOTIDE SEQUENCE [LARGE SCALE GENOMIC DNA]</scope>
    <source>
        <strain evidence="8 9">WB C6</strain>
    </source>
</reference>
<dbReference type="VEuPathDB" id="GiardiaDB:GL50803_14543"/>
<evidence type="ECO:0000256" key="6">
    <source>
        <dbReference type="SAM" id="MobiDB-lite"/>
    </source>
</evidence>
<organism evidence="8 9">
    <name type="scientific">Giardia intestinalis (strain ATCC 50803 / WB clone C6)</name>
    <name type="common">Giardia lamblia</name>
    <dbReference type="NCBI Taxonomy" id="184922"/>
    <lineage>
        <taxon>Eukaryota</taxon>
        <taxon>Metamonada</taxon>
        <taxon>Diplomonadida</taxon>
        <taxon>Hexamitidae</taxon>
        <taxon>Giardiinae</taxon>
        <taxon>Giardia</taxon>
    </lineage>
</organism>
<protein>
    <submittedName>
        <fullName evidence="8">LMBR1-like membrane protein</fullName>
    </submittedName>
</protein>
<feature type="transmembrane region" description="Helical" evidence="7">
    <location>
        <begin position="125"/>
        <end position="144"/>
    </location>
</feature>
<dbReference type="Pfam" id="PF04791">
    <property type="entry name" value="LMBR1"/>
    <property type="match status" value="2"/>
</dbReference>
<dbReference type="KEGG" id="gla:GL50803_0014543"/>
<dbReference type="GeneID" id="5697875"/>
<comment type="caution">
    <text evidence="8">The sequence shown here is derived from an EMBL/GenBank/DDBJ whole genome shotgun (WGS) entry which is preliminary data.</text>
</comment>
<keyword evidence="5 7" id="KW-0472">Membrane</keyword>
<comment type="similarity">
    <text evidence="2">Belongs to the LIMR family.</text>
</comment>
<dbReference type="OMA" id="MSAIPIM"/>
<evidence type="ECO:0000313" key="9">
    <source>
        <dbReference type="Proteomes" id="UP000001548"/>
    </source>
</evidence>
<feature type="transmembrane region" description="Helical" evidence="7">
    <location>
        <begin position="627"/>
        <end position="646"/>
    </location>
</feature>
<feature type="transmembrane region" description="Helical" evidence="7">
    <location>
        <begin position="592"/>
        <end position="615"/>
    </location>
</feature>
<dbReference type="GO" id="GO:0016020">
    <property type="term" value="C:membrane"/>
    <property type="evidence" value="ECO:0000318"/>
    <property type="project" value="GO_Central"/>
</dbReference>
<keyword evidence="4 7" id="KW-1133">Transmembrane helix</keyword>
<gene>
    <name evidence="8" type="ORF">GL50803_0014543</name>
</gene>
<feature type="transmembrane region" description="Helical" evidence="7">
    <location>
        <begin position="6"/>
        <end position="26"/>
    </location>
</feature>
<accession>A8BSX6</accession>
<evidence type="ECO:0000256" key="2">
    <source>
        <dbReference type="ARBA" id="ARBA00010487"/>
    </source>
</evidence>
<dbReference type="HOGENOM" id="CLU_363487_0_0_1"/>
<dbReference type="Proteomes" id="UP000001548">
    <property type="component" value="Unassembled WGS sequence"/>
</dbReference>
<feature type="transmembrane region" description="Helical" evidence="7">
    <location>
        <begin position="86"/>
        <end position="105"/>
    </location>
</feature>
<dbReference type="RefSeq" id="XP_001704984.1">
    <property type="nucleotide sequence ID" value="XM_001704932.1"/>
</dbReference>
<evidence type="ECO:0000256" key="4">
    <source>
        <dbReference type="ARBA" id="ARBA00022989"/>
    </source>
</evidence>
<proteinExistence type="inferred from homology"/>
<dbReference type="AlphaFoldDB" id="A8BSX6"/>
<dbReference type="PANTHER" id="PTHR21355">
    <property type="entry name" value="G-PROTEIN COUPLED RECEPTOR-ASSOCIATED PROTEIN LMBRD2"/>
    <property type="match status" value="1"/>
</dbReference>
<feature type="transmembrane region" description="Helical" evidence="7">
    <location>
        <begin position="38"/>
        <end position="57"/>
    </location>
</feature>
<dbReference type="InterPro" id="IPR006876">
    <property type="entry name" value="LMBR1-like_membr_prot"/>
</dbReference>
<feature type="region of interest" description="Disordered" evidence="6">
    <location>
        <begin position="353"/>
        <end position="408"/>
    </location>
</feature>
<keyword evidence="3 7" id="KW-0812">Transmembrane</keyword>
<sequence length="769" mass="86269">MDYSELAILVILFFTAAALTYTGIVFKLFPNSSTINLLDYIIVGTALVFGMTAFLGFPPDIAESSSMVSSESSAFSTGPMVGLWKFLYFGWLAFNWAVIFLYKQLLKSGHWNFWGRLGHGMLRTLTIYLLIGIPAIIVVVVLIATRKFTMNVLYTLLISLINTFGTFQIVILLAYGIVDVPRRLIMAAFPTLRLYQVYYDAFKTARNIRKIYKSILFQRSNQNVGLSIIPRSNHMYVYSQRLVAMQLVPNEKLDALVEKATVTGRGSAKVPSSAKVLYSSNCESNKLYQSAPVLPDQVSSSSGVQNNTRQMKNVPLPPRSHHSNIKSDSTCNLFHEVKEKTIVECRTSTQFSRLSGASANSQQRGSSALTEDSIEMSSSKFLGGKTEAENTSSATDAHLVESPTERPVSDYCTPEVKLAGRLVKFPSGPTTVDMPFCSCNCHGGPRRTITTSVVQGLKLVEKSNFKLKFLYWNAMREHGAMEYLVVQRNYYEMLVNCRKKGSTLHDLMGQPNLNPYWAKVLGSRCLGKMSFLYIKYFRSLLLMLVAMIFVFFSVVLVLSELMSPIEAFAAHSPLLVLYNYVTDTSSASARLVLVYAIFGLLVAYLQCALLNLRFFNIYRLVKHSTDIMSLLFIIARVPTYIFPLGWNLMLLLNIQFDTAYGTVMAQMSAIPIMGMDFSNYFPIVIIVLTILFASNLDRIIWAAMGQDITPNMICLLRKSYKVEEGKEHLNQWVTGTFEYLETEENTPQKPPNCCTRCIRSIFAPANSGD</sequence>
<feature type="transmembrane region" description="Helical" evidence="7">
    <location>
        <begin position="536"/>
        <end position="558"/>
    </location>
</feature>
<dbReference type="InterPro" id="IPR051584">
    <property type="entry name" value="GPCR-associated_LMBR1"/>
</dbReference>